<protein>
    <recommendedName>
        <fullName evidence="7">Heme peroxidase</fullName>
    </recommendedName>
</protein>
<dbReference type="GO" id="GO:0006979">
    <property type="term" value="P:response to oxidative stress"/>
    <property type="evidence" value="ECO:0007669"/>
    <property type="project" value="InterPro"/>
</dbReference>
<feature type="non-terminal residue" evidence="5">
    <location>
        <position position="2671"/>
    </location>
</feature>
<dbReference type="InterPro" id="IPR011049">
    <property type="entry name" value="Serralysin-like_metalloprot_C"/>
</dbReference>
<gene>
    <name evidence="5" type="ORF">B5K06_27440</name>
</gene>
<evidence type="ECO:0000256" key="1">
    <source>
        <dbReference type="ARBA" id="ARBA00004613"/>
    </source>
</evidence>
<dbReference type="CDD" id="cd09821">
    <property type="entry name" value="An_peroxidase_bacterial_2"/>
    <property type="match status" value="1"/>
</dbReference>
<comment type="subcellular location">
    <subcellularLocation>
        <location evidence="1">Secreted</location>
    </subcellularLocation>
</comment>
<comment type="caution">
    <text evidence="5">The sequence shown here is derived from an EMBL/GenBank/DDBJ whole genome shotgun (WGS) entry which is preliminary data.</text>
</comment>
<feature type="compositionally biased region" description="Gly residues" evidence="4">
    <location>
        <begin position="2528"/>
        <end position="2553"/>
    </location>
</feature>
<feature type="region of interest" description="Disordered" evidence="4">
    <location>
        <begin position="1821"/>
        <end position="1845"/>
    </location>
</feature>
<feature type="compositionally biased region" description="Acidic residues" evidence="4">
    <location>
        <begin position="2554"/>
        <end position="2637"/>
    </location>
</feature>
<dbReference type="PANTHER" id="PTHR11475">
    <property type="entry name" value="OXIDASE/PEROXIDASE"/>
    <property type="match status" value="1"/>
</dbReference>
<feature type="compositionally biased region" description="Low complexity" evidence="4">
    <location>
        <begin position="1544"/>
        <end position="1588"/>
    </location>
</feature>
<dbReference type="GO" id="GO:0005576">
    <property type="term" value="C:extracellular region"/>
    <property type="evidence" value="ECO:0007669"/>
    <property type="project" value="UniProtKB-SubCell"/>
</dbReference>
<dbReference type="InterPro" id="IPR018511">
    <property type="entry name" value="Hemolysin-typ_Ca-bd_CS"/>
</dbReference>
<name>A0A370KH57_9HYPH</name>
<dbReference type="GO" id="GO:0004601">
    <property type="term" value="F:peroxidase activity"/>
    <property type="evidence" value="ECO:0007669"/>
    <property type="project" value="InterPro"/>
</dbReference>
<sequence length="2671" mass="280172">MPTQNPNFTVNQDDLAYILKQIIIAEREVAGESLQSIIGPNAAILPWGLRHVDGSNNNLLPGGQFVGAADQILPRLLDPNFLNDQDGDSLPLGPPPAPVLTNTDYGSSGSVVDADPRTISNLIVDMTVTNPAAIAAWFANPLSVAAWEDAHPGMNPVAPGQAVNPNDVELTNADLSNIPNQSPDVGLSPQFNGWMTFFGQFFDHGLDLITKGHNGTVFVPLQPDDPLYDPTPGAPNFMALTRSTQVNGPGADGIMGTADDTHHETINTTTPWVDQNQTYTSHPSHQVFLRQYAFSVDSNGDGTLDSHAVSTGKLLDGSHGGIATWADTKAQAKVMLGLILDDYDVLDVPLLATDAYGEFVRGPNGFAQLVMPPDATHPTNWLLEGTAAGLAIPPTALRTGHAFLNDIAHHAEPVFVDADHNPATPPVRQMADLDNLTVDDNDPLTYDNEMLDAHFVTGDGRGNENIGLTAVHNIFHSEHNRLVDANKQTILASGNLAFINQWLDKDHQITSLPTPASAASLVWDGERLFQSAKFVTEMEYQHLVFEEFARKVQPAVNPFVFTNTPDINPAIVAEFAHVVYRFGHSMLTDTIDRLDINMNADDIALFDGFLNPQAFEASGITAFEATGAIIRGMTRQAGNEIDEFVVDTLRNRLLGLPLDLAALNLARGRDTGIPAFNVARAGFYHDSGNVDLKPYDNWLAYAQNLKNPLSIVNFIAAYGTHPLLLAETTLEGKRAVALALVLGSTETIQGDPTTTADDRTVVGANIADRIAFLNSTGAWAGVESGLNLVDLWIGGLAERKTEFGGMLGSTFNYVFENQMEKLQNGDRLYYLSRLQGLNLLNELEPNTFAALVMRNTDLGDTHSSHLPGTLFDTPDLILELDPTIKQITNLVLDPSGHAIFQAGGSADPMQDSDILQAIDPKVTRIDPGADVDGDGQGDGGYLRFSGGEHVVLGGTEGNDTLIGDRGIDTLWGDGGDDYLNAQTESDQVFGGDGDDIIVDPFGDNFLRGDAGNDVVSAGAGLNTIFGGEGQDFILAGTDGSEVFAGRDNDFVLGGIGNEGLMGNEGDDWIEGGDGFDTLSGENSQLFFNSTIIGHDILNGQNNDTDYDGESGDDIMFEGPGIQRNNGMLGFDWGVHKFDPNPAHSDLALGIAANGIPAINGFDIQQDLTLRDRFDSTEGLSGWKFDDQLWGSDAPIGAVGAGGAEVVGGTIFDSALTQEGVDRIHGLGALLNGIDDDDVDEFGVTHPGIRLNTSTGANIILGGGGSDRITGRAGNDIIDGDSWLNVRILVHANKDGTGAVIGTSDGMAMKINAVDAAGNLLFNPDGSPIFIAGGKTMSQAMLDRTLNPGQLEMIREILDGDTGNTANDVSIYFGASTGYTWQHNLDGSWTVTDTDVTNGDDGIDKLWNIETLRFTDRDVLIVNRPPTGAPTITGAENVLTADTTGIADPNGLGAFSFRWQASADDGLTWSTTLATTQSFTVPAARVGQLVRVSVDYTDQGGTAETVTSVMTARVGNNANVAVETLNGTAGPNLLNGRGGQDILNGNDGNDVLNGSGGNDTLNGGNGNDTLNGGAGVDTLDGGNDNDTLNGGAGNDTIAGGAGDDTISWSATSLLGFDIATDGRDVINGGIEGTVGDTFVINGSASTETFRIYTHAAAVAAGVVAAANTAEIIVTRTVQPPLGGAQTNVIAELTEIEEIRINATTVTTTPAPGTANGDTVQLIGTFNGTSLNFNTVHIDGSAGDDTVDISALTSAHRIVFTSNGGHDTIVGTLRSQDIIRLAPGSTLADYQSTTANGMTTMSNGTHSITFPSAGTPTFEVTPANGGGGADGGNGGQTGGGDDGQTGGNGAFHLTASDLAALKNLVNGLPGGEDNDAVGIRDLEGTGNNRAHAYYGSADQPFIRLTDAHFGDYNDTTHNRDINPLFNGLDPRAISNALGAQEANLPTSAEHANSLFTAFGQYFDHGLDFLPKGGNGTIQIGAAGAGHTPGTDNPADLTRGTVSGFDANGVPENLNKTSPFADQNQAYGSDELVGQFLREGDGHGGFSGRLLAGAPDPSNPDFNLLPNLREMIMHHWANNTVFTAASLPGGHIAFRDYFAGLVDAGGHIDETMLPQMTKNFMGSGFALLLDTNPFISLLDHYVAGDGRANENVALTAIHTIWARNHNFHVAGLLEAGFTGTTEELFQAAKVINETEYQRVVYTEFADKLLGGMKGDGEHGFNEYNPDTDARVSHEFATAAYRFGHSLIGQNLTVMDAQGHPTQVALFDAFLNPTNDVSAFTAPLPPGYVPQPGYEQLGINGILAGGVVQPAEEVDVNIVDAVRNDLVRSSADVFAFDVAREWDVGLGSMNQIRADLLASTDPYVHEAVGFAGNLSPYTSWEDFQNRNGLSDTVINQFRQAYPDLVLQAGDIAKFKQINPSIEVAMQPDGTGVVKGIDRVDLFVGGLAEKHINGGVVGQTFWVILHEQLDRIQEGDRLYYLDRVENLDFYDIVEEQGFAAIIARNTGLTNLPEDIFGTNQQGNQGGGDDDQNQGGGDGGGDGDGQNGGGDDGGNGGNGGDDDDGGDDGDNNGGGDDDGQNGGGDDGDNNGGGDDDDDGDDDGDNNGGGDDDGQNQGGGDDDGGNGGGDDDGQNQGGGDDDGSGDGGTDPLPVAARTLIGTVAGDVLIGAAGDDTIL</sequence>
<evidence type="ECO:0000256" key="2">
    <source>
        <dbReference type="ARBA" id="ARBA00022525"/>
    </source>
</evidence>
<dbReference type="Pfam" id="PF03098">
    <property type="entry name" value="An_peroxidase"/>
    <property type="match status" value="6"/>
</dbReference>
<evidence type="ECO:0000313" key="5">
    <source>
        <dbReference type="EMBL" id="RDJ04270.1"/>
    </source>
</evidence>
<dbReference type="PROSITE" id="PS50292">
    <property type="entry name" value="PEROXIDASE_3"/>
    <property type="match status" value="2"/>
</dbReference>
<dbReference type="PRINTS" id="PR00313">
    <property type="entry name" value="CABNDNGRPT"/>
</dbReference>
<dbReference type="PANTHER" id="PTHR11475:SF4">
    <property type="entry name" value="CHORION PEROXIDASE"/>
    <property type="match status" value="1"/>
</dbReference>
<dbReference type="Pfam" id="PF00353">
    <property type="entry name" value="HemolysinCabind"/>
    <property type="match status" value="6"/>
</dbReference>
<dbReference type="OrthoDB" id="7876310at2"/>
<dbReference type="GO" id="GO:0005509">
    <property type="term" value="F:calcium ion binding"/>
    <property type="evidence" value="ECO:0007669"/>
    <property type="project" value="InterPro"/>
</dbReference>
<dbReference type="Gene3D" id="2.60.40.2700">
    <property type="match status" value="1"/>
</dbReference>
<evidence type="ECO:0000313" key="6">
    <source>
        <dbReference type="Proteomes" id="UP000254939"/>
    </source>
</evidence>
<dbReference type="EMBL" id="NAAC01000040">
    <property type="protein sequence ID" value="RDJ04270.1"/>
    <property type="molecule type" value="Genomic_DNA"/>
</dbReference>
<keyword evidence="3" id="KW-0325">Glycoprotein</keyword>
<dbReference type="SUPFAM" id="SSF51120">
    <property type="entry name" value="beta-Roll"/>
    <property type="match status" value="2"/>
</dbReference>
<dbReference type="Gene3D" id="1.10.640.10">
    <property type="entry name" value="Haem peroxidase domain superfamily, animal type"/>
    <property type="match status" value="2"/>
</dbReference>
<dbReference type="RefSeq" id="WP_114715845.1">
    <property type="nucleotide sequence ID" value="NZ_KZ857269.1"/>
</dbReference>
<feature type="compositionally biased region" description="Gly residues" evidence="4">
    <location>
        <begin position="1822"/>
        <end position="1845"/>
    </location>
</feature>
<evidence type="ECO:0000256" key="4">
    <source>
        <dbReference type="SAM" id="MobiDB-lite"/>
    </source>
</evidence>
<dbReference type="InterPro" id="IPR010255">
    <property type="entry name" value="Haem_peroxidase_sf"/>
</dbReference>
<dbReference type="InterPro" id="IPR001343">
    <property type="entry name" value="Hemolysn_Ca-bd"/>
</dbReference>
<reference evidence="5 6" key="1">
    <citation type="submission" date="2017-03" db="EMBL/GenBank/DDBJ databases">
        <title>Genome analysis of Rhizobial strains effectives or ineffectives for nitrogen fixation isolated from bean seeds.</title>
        <authorList>
            <person name="Peralta H."/>
            <person name="Aguilar-Vera A."/>
            <person name="Mora Y."/>
            <person name="Vargas-Lagunas C."/>
            <person name="Girard L."/>
            <person name="Mora J."/>
        </authorList>
    </citation>
    <scope>NUCLEOTIDE SEQUENCE [LARGE SCALE GENOMIC DNA]</scope>
    <source>
        <strain evidence="5 6">CCGM3</strain>
    </source>
</reference>
<evidence type="ECO:0000256" key="3">
    <source>
        <dbReference type="ARBA" id="ARBA00023180"/>
    </source>
</evidence>
<evidence type="ECO:0008006" key="7">
    <source>
        <dbReference type="Google" id="ProtNLM"/>
    </source>
</evidence>
<dbReference type="Proteomes" id="UP000254939">
    <property type="component" value="Unassembled WGS sequence"/>
</dbReference>
<dbReference type="InterPro" id="IPR037120">
    <property type="entry name" value="Haem_peroxidase_sf_animal"/>
</dbReference>
<feature type="region of interest" description="Disordered" evidence="4">
    <location>
        <begin position="1544"/>
        <end position="1590"/>
    </location>
</feature>
<feature type="region of interest" description="Disordered" evidence="4">
    <location>
        <begin position="2508"/>
        <end position="2647"/>
    </location>
</feature>
<keyword evidence="2" id="KW-0964">Secreted</keyword>
<dbReference type="SUPFAM" id="SSF48113">
    <property type="entry name" value="Heme-dependent peroxidases"/>
    <property type="match status" value="2"/>
</dbReference>
<dbReference type="Gene3D" id="2.150.10.10">
    <property type="entry name" value="Serralysin-like metalloprotease, C-terminal"/>
    <property type="match status" value="2"/>
</dbReference>
<accession>A0A370KH57</accession>
<proteinExistence type="predicted"/>
<dbReference type="PROSITE" id="PS00330">
    <property type="entry name" value="HEMOLYSIN_CALCIUM"/>
    <property type="match status" value="3"/>
</dbReference>
<dbReference type="InterPro" id="IPR019791">
    <property type="entry name" value="Haem_peroxidase_animal"/>
</dbReference>
<dbReference type="GO" id="GO:0020037">
    <property type="term" value="F:heme binding"/>
    <property type="evidence" value="ECO:0007669"/>
    <property type="project" value="InterPro"/>
</dbReference>
<organism evidence="5 6">
    <name type="scientific">Rhizobium grahamii</name>
    <dbReference type="NCBI Taxonomy" id="1120045"/>
    <lineage>
        <taxon>Bacteria</taxon>
        <taxon>Pseudomonadati</taxon>
        <taxon>Pseudomonadota</taxon>
        <taxon>Alphaproteobacteria</taxon>
        <taxon>Hyphomicrobiales</taxon>
        <taxon>Rhizobiaceae</taxon>
        <taxon>Rhizobium/Agrobacterium group</taxon>
        <taxon>Rhizobium</taxon>
    </lineage>
</organism>